<feature type="transmembrane region" description="Helical" evidence="1">
    <location>
        <begin position="161"/>
        <end position="180"/>
    </location>
</feature>
<dbReference type="OrthoDB" id="948134at2"/>
<gene>
    <name evidence="3" type="ordered locus">Calni_0048</name>
</gene>
<keyword evidence="1" id="KW-0812">Transmembrane</keyword>
<dbReference type="EMBL" id="CP002347">
    <property type="protein sequence ID" value="ADR17964.1"/>
    <property type="molecule type" value="Genomic_DNA"/>
</dbReference>
<dbReference type="GO" id="GO:0005886">
    <property type="term" value="C:plasma membrane"/>
    <property type="evidence" value="ECO:0007669"/>
    <property type="project" value="TreeGrafter"/>
</dbReference>
<keyword evidence="1" id="KW-0472">Membrane</keyword>
<feature type="transmembrane region" description="Helical" evidence="1">
    <location>
        <begin position="134"/>
        <end position="155"/>
    </location>
</feature>
<dbReference type="KEGG" id="cni:Calni_0048"/>
<name>E4TID9_CALNY</name>
<keyword evidence="1" id="KW-1133">Transmembrane helix</keyword>
<feature type="domain" description="VTT" evidence="2">
    <location>
        <begin position="29"/>
        <end position="143"/>
    </location>
</feature>
<dbReference type="Pfam" id="PF09335">
    <property type="entry name" value="VTT_dom"/>
    <property type="match status" value="1"/>
</dbReference>
<organism evidence="3 4">
    <name type="scientific">Calditerrivibrio nitroreducens (strain DSM 19672 / NBRC 101217 / Yu37-1)</name>
    <dbReference type="NCBI Taxonomy" id="768670"/>
    <lineage>
        <taxon>Bacteria</taxon>
        <taxon>Pseudomonadati</taxon>
        <taxon>Deferribacterota</taxon>
        <taxon>Deferribacteres</taxon>
        <taxon>Deferribacterales</taxon>
        <taxon>Calditerrivibrionaceae</taxon>
    </lineage>
</organism>
<dbReference type="PANTHER" id="PTHR42709">
    <property type="entry name" value="ALKALINE PHOSPHATASE LIKE PROTEIN"/>
    <property type="match status" value="1"/>
</dbReference>
<keyword evidence="4" id="KW-1185">Reference proteome</keyword>
<proteinExistence type="predicted"/>
<evidence type="ECO:0000313" key="4">
    <source>
        <dbReference type="Proteomes" id="UP000007039"/>
    </source>
</evidence>
<dbReference type="InterPro" id="IPR032816">
    <property type="entry name" value="VTT_dom"/>
</dbReference>
<feature type="transmembrane region" description="Helical" evidence="1">
    <location>
        <begin position="12"/>
        <end position="37"/>
    </location>
</feature>
<accession>E4TID9</accession>
<evidence type="ECO:0000256" key="1">
    <source>
        <dbReference type="SAM" id="Phobius"/>
    </source>
</evidence>
<dbReference type="HOGENOM" id="CLU_044208_7_1_0"/>
<feature type="transmembrane region" description="Helical" evidence="1">
    <location>
        <begin position="43"/>
        <end position="63"/>
    </location>
</feature>
<sequence precursor="true">MEEILLRLILDYGYYILFIWSIMEGELGLVMAGILSYTGDMNIFYAILVAGLGGFTGDQIFFYIGRFNRNYVQKKFSRHRRKFALASLLLNKYGWYIIFIQRYLYGLRTIIPITIGTTKLCWKKFAIINLISAFIWASITIVLAYWFGDYLLLILHYIKKHWYVAFPTAIIIFYSVIRYIKKAAEKRSFRK</sequence>
<dbReference type="InterPro" id="IPR051311">
    <property type="entry name" value="DedA_domain"/>
</dbReference>
<evidence type="ECO:0000259" key="2">
    <source>
        <dbReference type="Pfam" id="PF09335"/>
    </source>
</evidence>
<protein>
    <submittedName>
        <fullName evidence="3">SNARE associated Golgi protein-related protein</fullName>
    </submittedName>
</protein>
<reference key="1">
    <citation type="submission" date="2010-11" db="EMBL/GenBank/DDBJ databases">
        <title>The complete genome of chromosome of Calditerrivibrio nitroreducens DSM 19672.</title>
        <authorList>
            <consortium name="US DOE Joint Genome Institute (JGI-PGF)"/>
            <person name="Lucas S."/>
            <person name="Copeland A."/>
            <person name="Lapidus A."/>
            <person name="Bruce D."/>
            <person name="Goodwin L."/>
            <person name="Pitluck S."/>
            <person name="Kyrpides N."/>
            <person name="Mavromatis K."/>
            <person name="Ivanova N."/>
            <person name="Mikhailova N."/>
            <person name="Zeytun A."/>
            <person name="Brettin T."/>
            <person name="Detter J.C."/>
            <person name="Tapia R."/>
            <person name="Han C."/>
            <person name="Land M."/>
            <person name="Hauser L."/>
            <person name="Markowitz V."/>
            <person name="Cheng J.-F."/>
            <person name="Hugenholtz P."/>
            <person name="Woyke T."/>
            <person name="Wu D."/>
            <person name="Spring S."/>
            <person name="Schroeder M."/>
            <person name="Brambilla E."/>
            <person name="Klenk H.-P."/>
            <person name="Eisen J.A."/>
        </authorList>
    </citation>
    <scope>NUCLEOTIDE SEQUENCE [LARGE SCALE GENOMIC DNA]</scope>
    <source>
        <strain>DSM 19672</strain>
    </source>
</reference>
<reference evidence="3 4" key="2">
    <citation type="journal article" date="2011" name="Stand. Genomic Sci.">
        <title>Complete genome sequence of Calditerrivibrio nitroreducens type strain (Yu37-1).</title>
        <authorList>
            <person name="Pitluck S."/>
            <person name="Sikorski J."/>
            <person name="Zeytun A."/>
            <person name="Lapidus A."/>
            <person name="Nolan M."/>
            <person name="Lucas S."/>
            <person name="Hammon N."/>
            <person name="Deshpande S."/>
            <person name="Cheng J.F."/>
            <person name="Tapia R."/>
            <person name="Han C."/>
            <person name="Goodwin L."/>
            <person name="Liolios K."/>
            <person name="Pagani I."/>
            <person name="Ivanova N."/>
            <person name="Mavromatis K."/>
            <person name="Pati A."/>
            <person name="Chen A."/>
            <person name="Palaniappan K."/>
            <person name="Hauser L."/>
            <person name="Chang Y.J."/>
            <person name="Jeffries C.D."/>
            <person name="Detter J.C."/>
            <person name="Brambilla E."/>
            <person name="Djao O.D."/>
            <person name="Rohde M."/>
            <person name="Spring S."/>
            <person name="Goker M."/>
            <person name="Woyke T."/>
            <person name="Bristow J."/>
            <person name="Eisen J.A."/>
            <person name="Markowitz V."/>
            <person name="Hugenholtz P."/>
            <person name="Kyrpides N.C."/>
            <person name="Klenk H.P."/>
            <person name="Land M."/>
        </authorList>
    </citation>
    <scope>NUCLEOTIDE SEQUENCE [LARGE SCALE GENOMIC DNA]</scope>
    <source>
        <strain evidence="4">DSM 19672 / NBRC 101217 / Yu37-1</strain>
    </source>
</reference>
<dbReference type="AlphaFoldDB" id="E4TID9"/>
<dbReference type="PANTHER" id="PTHR42709:SF2">
    <property type="entry name" value="INNER MEMBRANE PROTEIN YOHD"/>
    <property type="match status" value="1"/>
</dbReference>
<evidence type="ECO:0000313" key="3">
    <source>
        <dbReference type="EMBL" id="ADR17964.1"/>
    </source>
</evidence>
<dbReference type="STRING" id="768670.Calni_0048"/>
<feature type="transmembrane region" description="Helical" evidence="1">
    <location>
        <begin position="83"/>
        <end position="99"/>
    </location>
</feature>
<dbReference type="RefSeq" id="WP_013450181.1">
    <property type="nucleotide sequence ID" value="NC_014758.1"/>
</dbReference>
<dbReference type="Proteomes" id="UP000007039">
    <property type="component" value="Chromosome"/>
</dbReference>
<dbReference type="eggNOG" id="COG0586">
    <property type="taxonomic scope" value="Bacteria"/>
</dbReference>